<keyword evidence="12" id="KW-1185">Reference proteome</keyword>
<keyword evidence="9" id="KW-0472">Membrane</keyword>
<evidence type="ECO:0000256" key="5">
    <source>
        <dbReference type="ARBA" id="ARBA00022741"/>
    </source>
</evidence>
<evidence type="ECO:0000256" key="9">
    <source>
        <dbReference type="SAM" id="Phobius"/>
    </source>
</evidence>
<dbReference type="Pfam" id="PF00512">
    <property type="entry name" value="HisKA"/>
    <property type="match status" value="1"/>
</dbReference>
<dbReference type="InterPro" id="IPR036097">
    <property type="entry name" value="HisK_dim/P_sf"/>
</dbReference>
<keyword evidence="6" id="KW-0418">Kinase</keyword>
<evidence type="ECO:0000256" key="8">
    <source>
        <dbReference type="ARBA" id="ARBA00023012"/>
    </source>
</evidence>
<dbReference type="OrthoDB" id="9815750at2"/>
<keyword evidence="3" id="KW-0597">Phosphoprotein</keyword>
<dbReference type="PANTHER" id="PTHR43065">
    <property type="entry name" value="SENSOR HISTIDINE KINASE"/>
    <property type="match status" value="1"/>
</dbReference>
<dbReference type="InterPro" id="IPR036890">
    <property type="entry name" value="HATPase_C_sf"/>
</dbReference>
<comment type="caution">
    <text evidence="11">The sequence shown here is derived from an EMBL/GenBank/DDBJ whole genome shotgun (WGS) entry which is preliminary data.</text>
</comment>
<name>A0A1C1A044_9BACL</name>
<organism evidence="11 12">
    <name type="scientific">Paenibacillus pectinilyticus</name>
    <dbReference type="NCBI Taxonomy" id="512399"/>
    <lineage>
        <taxon>Bacteria</taxon>
        <taxon>Bacillati</taxon>
        <taxon>Bacillota</taxon>
        <taxon>Bacilli</taxon>
        <taxon>Bacillales</taxon>
        <taxon>Paenibacillaceae</taxon>
        <taxon>Paenibacillus</taxon>
    </lineage>
</organism>
<dbReference type="RefSeq" id="WP_065853796.1">
    <property type="nucleotide sequence ID" value="NZ_LYPC01000022.1"/>
</dbReference>
<dbReference type="Proteomes" id="UP000093309">
    <property type="component" value="Unassembled WGS sequence"/>
</dbReference>
<accession>A0A1C1A044</accession>
<keyword evidence="7" id="KW-0067">ATP-binding</keyword>
<feature type="transmembrane region" description="Helical" evidence="9">
    <location>
        <begin position="67"/>
        <end position="89"/>
    </location>
</feature>
<dbReference type="Gene3D" id="3.30.565.10">
    <property type="entry name" value="Histidine kinase-like ATPase, C-terminal domain"/>
    <property type="match status" value="1"/>
</dbReference>
<dbReference type="PANTHER" id="PTHR43065:SF46">
    <property type="entry name" value="C4-DICARBOXYLATE TRANSPORT SENSOR PROTEIN DCTB"/>
    <property type="match status" value="1"/>
</dbReference>
<dbReference type="SUPFAM" id="SSF55874">
    <property type="entry name" value="ATPase domain of HSP90 chaperone/DNA topoisomerase II/histidine kinase"/>
    <property type="match status" value="1"/>
</dbReference>
<dbReference type="PROSITE" id="PS50109">
    <property type="entry name" value="HIS_KIN"/>
    <property type="match status" value="1"/>
</dbReference>
<evidence type="ECO:0000313" key="12">
    <source>
        <dbReference type="Proteomes" id="UP000093309"/>
    </source>
</evidence>
<dbReference type="SMART" id="SM00387">
    <property type="entry name" value="HATPase_c"/>
    <property type="match status" value="1"/>
</dbReference>
<dbReference type="AlphaFoldDB" id="A0A1C1A044"/>
<feature type="domain" description="Histidine kinase" evidence="10">
    <location>
        <begin position="208"/>
        <end position="415"/>
    </location>
</feature>
<protein>
    <recommendedName>
        <fullName evidence="2">histidine kinase</fullName>
        <ecNumber evidence="2">2.7.13.3</ecNumber>
    </recommendedName>
</protein>
<feature type="transmembrane region" description="Helical" evidence="9">
    <location>
        <begin position="12"/>
        <end position="31"/>
    </location>
</feature>
<dbReference type="GO" id="GO:0005524">
    <property type="term" value="F:ATP binding"/>
    <property type="evidence" value="ECO:0007669"/>
    <property type="project" value="UniProtKB-KW"/>
</dbReference>
<dbReference type="SUPFAM" id="SSF47384">
    <property type="entry name" value="Homodimeric domain of signal transducing histidine kinase"/>
    <property type="match status" value="1"/>
</dbReference>
<dbReference type="CDD" id="cd00082">
    <property type="entry name" value="HisKA"/>
    <property type="match status" value="1"/>
</dbReference>
<sequence>MLHLIVSNELHGLFYIMSATLLHLVLSPHFIHKEQHLNVLFSFILSTFILCYWNFSDIDPLIYVLQLVPVCLLFVTLCVGIIPSILTWLMFNFGCIFVLHYYWEPALLSSTFILILGFLVRNHMSVASLAIKLTYATAILIVYELLYAPLAPYVFAPISLYTGYVVFFAFISLWILVALQFLIDKYAIKKQHITHLEKNRMLAELSATISHEIRNPLTSTRGFLQLLLNSELSISDRRRYVELAISGVDQSTTILTDFLNYAKPSINLQEQLDIKQELEQTVRFISPYASDSQVVIDISHECDAPLYILGESQKLRQCLLNLIKNAIESMPNGGMLSLRTWKHPSAVQISITDTGVGMTSSQLKSLGKPFFTTKTDGTGLGLVVVMSLIKRMNGKISFSSSLNRGTQCSIIFQLK</sequence>
<feature type="transmembrane region" description="Helical" evidence="9">
    <location>
        <begin position="161"/>
        <end position="183"/>
    </location>
</feature>
<keyword evidence="8" id="KW-0902">Two-component regulatory system</keyword>
<dbReference type="Gene3D" id="1.10.287.130">
    <property type="match status" value="1"/>
</dbReference>
<dbReference type="STRING" id="512399.A8709_19330"/>
<dbReference type="InterPro" id="IPR003594">
    <property type="entry name" value="HATPase_dom"/>
</dbReference>
<keyword evidence="5" id="KW-0547">Nucleotide-binding</keyword>
<dbReference type="InterPro" id="IPR005467">
    <property type="entry name" value="His_kinase_dom"/>
</dbReference>
<dbReference type="SMART" id="SM00388">
    <property type="entry name" value="HisKA"/>
    <property type="match status" value="1"/>
</dbReference>
<dbReference type="CDD" id="cd00075">
    <property type="entry name" value="HATPase"/>
    <property type="match status" value="1"/>
</dbReference>
<evidence type="ECO:0000256" key="2">
    <source>
        <dbReference type="ARBA" id="ARBA00012438"/>
    </source>
</evidence>
<dbReference type="EMBL" id="LYPC01000022">
    <property type="protein sequence ID" value="OCT13735.1"/>
    <property type="molecule type" value="Genomic_DNA"/>
</dbReference>
<proteinExistence type="predicted"/>
<gene>
    <name evidence="11" type="ORF">A8709_19330</name>
</gene>
<keyword evidence="4" id="KW-0808">Transferase</keyword>
<dbReference type="GO" id="GO:0000155">
    <property type="term" value="F:phosphorelay sensor kinase activity"/>
    <property type="evidence" value="ECO:0007669"/>
    <property type="project" value="InterPro"/>
</dbReference>
<dbReference type="InterPro" id="IPR004358">
    <property type="entry name" value="Sig_transdc_His_kin-like_C"/>
</dbReference>
<dbReference type="EC" id="2.7.13.3" evidence="2"/>
<evidence type="ECO:0000313" key="11">
    <source>
        <dbReference type="EMBL" id="OCT13735.1"/>
    </source>
</evidence>
<dbReference type="PRINTS" id="PR00344">
    <property type="entry name" value="BCTRLSENSOR"/>
</dbReference>
<keyword evidence="9" id="KW-0812">Transmembrane</keyword>
<feature type="transmembrane region" description="Helical" evidence="9">
    <location>
        <begin position="37"/>
        <end position="55"/>
    </location>
</feature>
<evidence type="ECO:0000256" key="7">
    <source>
        <dbReference type="ARBA" id="ARBA00022840"/>
    </source>
</evidence>
<evidence type="ECO:0000256" key="1">
    <source>
        <dbReference type="ARBA" id="ARBA00000085"/>
    </source>
</evidence>
<evidence type="ECO:0000259" key="10">
    <source>
        <dbReference type="PROSITE" id="PS50109"/>
    </source>
</evidence>
<comment type="catalytic activity">
    <reaction evidence="1">
        <text>ATP + protein L-histidine = ADP + protein N-phospho-L-histidine.</text>
        <dbReference type="EC" id="2.7.13.3"/>
    </reaction>
</comment>
<feature type="transmembrane region" description="Helical" evidence="9">
    <location>
        <begin position="133"/>
        <end position="155"/>
    </location>
</feature>
<keyword evidence="9" id="KW-1133">Transmembrane helix</keyword>
<evidence type="ECO:0000256" key="6">
    <source>
        <dbReference type="ARBA" id="ARBA00022777"/>
    </source>
</evidence>
<reference evidence="12" key="1">
    <citation type="submission" date="2016-05" db="EMBL/GenBank/DDBJ databases">
        <title>Paenibacillus oryzae. sp. nov., isolated from the rice root.</title>
        <authorList>
            <person name="Zhang J."/>
            <person name="Zhang X."/>
        </authorList>
    </citation>
    <scope>NUCLEOTIDE SEQUENCE [LARGE SCALE GENOMIC DNA]</scope>
    <source>
        <strain evidence="12">KCTC13222</strain>
    </source>
</reference>
<dbReference type="Pfam" id="PF02518">
    <property type="entry name" value="HATPase_c"/>
    <property type="match status" value="1"/>
</dbReference>
<feature type="transmembrane region" description="Helical" evidence="9">
    <location>
        <begin position="101"/>
        <end position="121"/>
    </location>
</feature>
<dbReference type="InterPro" id="IPR003661">
    <property type="entry name" value="HisK_dim/P_dom"/>
</dbReference>
<evidence type="ECO:0000256" key="4">
    <source>
        <dbReference type="ARBA" id="ARBA00022679"/>
    </source>
</evidence>
<evidence type="ECO:0000256" key="3">
    <source>
        <dbReference type="ARBA" id="ARBA00022553"/>
    </source>
</evidence>